<dbReference type="EC" id="3.1.6.6" evidence="8"/>
<proteinExistence type="inferred from homology"/>
<evidence type="ECO:0000256" key="4">
    <source>
        <dbReference type="ARBA" id="ARBA00022837"/>
    </source>
</evidence>
<feature type="signal peptide" evidence="6">
    <location>
        <begin position="1"/>
        <end position="23"/>
    </location>
</feature>
<protein>
    <submittedName>
        <fullName evidence="8">Choline-sulfatase</fullName>
        <ecNumber evidence="8">3.1.6.6</ecNumber>
    </submittedName>
</protein>
<gene>
    <name evidence="8" type="primary">betC_3</name>
    <name evidence="8" type="ORF">V144x_06170</name>
</gene>
<accession>A0A517VQ87</accession>
<dbReference type="Proteomes" id="UP000318704">
    <property type="component" value="Chromosome"/>
</dbReference>
<keyword evidence="4" id="KW-0106">Calcium</keyword>
<keyword evidence="6" id="KW-0732">Signal</keyword>
<evidence type="ECO:0000256" key="5">
    <source>
        <dbReference type="SAM" id="MobiDB-lite"/>
    </source>
</evidence>
<evidence type="ECO:0000313" key="9">
    <source>
        <dbReference type="Proteomes" id="UP000318704"/>
    </source>
</evidence>
<dbReference type="InterPro" id="IPR000917">
    <property type="entry name" value="Sulfatase_N"/>
</dbReference>
<comment type="similarity">
    <text evidence="1">Belongs to the sulfatase family.</text>
</comment>
<evidence type="ECO:0000313" key="8">
    <source>
        <dbReference type="EMBL" id="QDT95177.1"/>
    </source>
</evidence>
<dbReference type="InterPro" id="IPR050738">
    <property type="entry name" value="Sulfatase"/>
</dbReference>
<dbReference type="PANTHER" id="PTHR42693:SF53">
    <property type="entry name" value="ENDO-4-O-SULFATASE"/>
    <property type="match status" value="1"/>
</dbReference>
<keyword evidence="3 8" id="KW-0378">Hydrolase</keyword>
<dbReference type="RefSeq" id="WP_144981166.1">
    <property type="nucleotide sequence ID" value="NZ_CP037920.1"/>
</dbReference>
<dbReference type="GO" id="GO:0047753">
    <property type="term" value="F:choline-sulfatase activity"/>
    <property type="evidence" value="ECO:0007669"/>
    <property type="project" value="UniProtKB-EC"/>
</dbReference>
<dbReference type="SUPFAM" id="SSF53649">
    <property type="entry name" value="Alkaline phosphatase-like"/>
    <property type="match status" value="1"/>
</dbReference>
<evidence type="ECO:0000256" key="3">
    <source>
        <dbReference type="ARBA" id="ARBA00022801"/>
    </source>
</evidence>
<evidence type="ECO:0000256" key="2">
    <source>
        <dbReference type="ARBA" id="ARBA00022723"/>
    </source>
</evidence>
<dbReference type="GO" id="GO:0004065">
    <property type="term" value="F:arylsulfatase activity"/>
    <property type="evidence" value="ECO:0007669"/>
    <property type="project" value="TreeGrafter"/>
</dbReference>
<dbReference type="AlphaFoldDB" id="A0A517VQ87"/>
<evidence type="ECO:0000256" key="1">
    <source>
        <dbReference type="ARBA" id="ARBA00008779"/>
    </source>
</evidence>
<feature type="chain" id="PRO_5021774511" evidence="6">
    <location>
        <begin position="24"/>
        <end position="492"/>
    </location>
</feature>
<dbReference type="Gene3D" id="3.40.720.10">
    <property type="entry name" value="Alkaline Phosphatase, subunit A"/>
    <property type="match status" value="1"/>
</dbReference>
<dbReference type="InterPro" id="IPR017850">
    <property type="entry name" value="Alkaline_phosphatase_core_sf"/>
</dbReference>
<sequence length="492" mass="54660" precursor="true">MNFHGRVFVVILFCCFCISSATHSVGAVQRQASRPNIILCMTDDQGWGETSFNGHSILKTPHLDDMAASGLRFDRFYAAAPVCSPTRGSFLTGRHPNRFACFSWGHTLRPQEVTVAEAVKSAGYTTGHFGKWHLGSVQANSPVSPGNSGFDEWVSSPNFYENDPYMSHNGTVTQLKGESSRVTVDAALEFIKQSKMKEKPFLAVIWFGNPHTPHEATSELKDLYQNQSADFQNYFGEITGVDRAMGYLRRQLRDLGLAENTLLWFTSDNGPRPPRFKKEDSRSQATGGLAGWKGNLWEGGIRVPSIIEWPAQIQKPEVTNVPCGTIDIYPTVLAVTGAKVSHQPHLDGVSLLPLIEGQMTSRSKPMGFWTYPAKGHPKRSTEILLKLKQQQTPEKPNPEGPVPDAGAASLKTKYSKDDLPGAAAWIDGDYKLLKMISKENQPQYTLYNLAQDHSEKKDLSKVDPKRFRKMKAGLLDWQHSVVDSLNGKDYSD</sequence>
<dbReference type="Gene3D" id="3.30.1120.10">
    <property type="match status" value="1"/>
</dbReference>
<feature type="region of interest" description="Disordered" evidence="5">
    <location>
        <begin position="389"/>
        <end position="408"/>
    </location>
</feature>
<name>A0A517VQ87_9PLAN</name>
<dbReference type="PROSITE" id="PS00523">
    <property type="entry name" value="SULFATASE_1"/>
    <property type="match status" value="1"/>
</dbReference>
<reference evidence="8 9" key="1">
    <citation type="submission" date="2019-03" db="EMBL/GenBank/DDBJ databases">
        <title>Deep-cultivation of Planctomycetes and their phenomic and genomic characterization uncovers novel biology.</title>
        <authorList>
            <person name="Wiegand S."/>
            <person name="Jogler M."/>
            <person name="Boedeker C."/>
            <person name="Pinto D."/>
            <person name="Vollmers J."/>
            <person name="Rivas-Marin E."/>
            <person name="Kohn T."/>
            <person name="Peeters S.H."/>
            <person name="Heuer A."/>
            <person name="Rast P."/>
            <person name="Oberbeckmann S."/>
            <person name="Bunk B."/>
            <person name="Jeske O."/>
            <person name="Meyerdierks A."/>
            <person name="Storesund J.E."/>
            <person name="Kallscheuer N."/>
            <person name="Luecker S."/>
            <person name="Lage O.M."/>
            <person name="Pohl T."/>
            <person name="Merkel B.J."/>
            <person name="Hornburger P."/>
            <person name="Mueller R.-W."/>
            <person name="Bruemmer F."/>
            <person name="Labrenz M."/>
            <person name="Spormann A.M."/>
            <person name="Op den Camp H."/>
            <person name="Overmann J."/>
            <person name="Amann R."/>
            <person name="Jetten M.S.M."/>
            <person name="Mascher T."/>
            <person name="Medema M.H."/>
            <person name="Devos D.P."/>
            <person name="Kaster A.-K."/>
            <person name="Ovreas L."/>
            <person name="Rohde M."/>
            <person name="Galperin M.Y."/>
            <person name="Jogler C."/>
        </authorList>
    </citation>
    <scope>NUCLEOTIDE SEQUENCE [LARGE SCALE GENOMIC DNA]</scope>
    <source>
        <strain evidence="8 9">V144</strain>
    </source>
</reference>
<dbReference type="EMBL" id="CP037920">
    <property type="protein sequence ID" value="QDT95177.1"/>
    <property type="molecule type" value="Genomic_DNA"/>
</dbReference>
<evidence type="ECO:0000256" key="6">
    <source>
        <dbReference type="SAM" id="SignalP"/>
    </source>
</evidence>
<dbReference type="InterPro" id="IPR024607">
    <property type="entry name" value="Sulfatase_CS"/>
</dbReference>
<feature type="domain" description="Sulfatase N-terminal" evidence="7">
    <location>
        <begin position="35"/>
        <end position="337"/>
    </location>
</feature>
<keyword evidence="2" id="KW-0479">Metal-binding</keyword>
<evidence type="ECO:0000259" key="7">
    <source>
        <dbReference type="Pfam" id="PF00884"/>
    </source>
</evidence>
<dbReference type="KEGG" id="gaw:V144x_06170"/>
<dbReference type="Pfam" id="PF00884">
    <property type="entry name" value="Sulfatase"/>
    <property type="match status" value="1"/>
</dbReference>
<dbReference type="PANTHER" id="PTHR42693">
    <property type="entry name" value="ARYLSULFATASE FAMILY MEMBER"/>
    <property type="match status" value="1"/>
</dbReference>
<organism evidence="8 9">
    <name type="scientific">Gimesia aquarii</name>
    <dbReference type="NCBI Taxonomy" id="2527964"/>
    <lineage>
        <taxon>Bacteria</taxon>
        <taxon>Pseudomonadati</taxon>
        <taxon>Planctomycetota</taxon>
        <taxon>Planctomycetia</taxon>
        <taxon>Planctomycetales</taxon>
        <taxon>Planctomycetaceae</taxon>
        <taxon>Gimesia</taxon>
    </lineage>
</organism>
<dbReference type="GO" id="GO:0046872">
    <property type="term" value="F:metal ion binding"/>
    <property type="evidence" value="ECO:0007669"/>
    <property type="project" value="UniProtKB-KW"/>
</dbReference>